<dbReference type="InterPro" id="IPR051531">
    <property type="entry name" value="N-acetyltransferase"/>
</dbReference>
<evidence type="ECO:0000313" key="2">
    <source>
        <dbReference type="EMBL" id="SFE07006.1"/>
    </source>
</evidence>
<dbReference type="PROSITE" id="PS51186">
    <property type="entry name" value="GNAT"/>
    <property type="match status" value="1"/>
</dbReference>
<dbReference type="PANTHER" id="PTHR43792:SF1">
    <property type="entry name" value="N-ACETYLTRANSFERASE DOMAIN-CONTAINING PROTEIN"/>
    <property type="match status" value="1"/>
</dbReference>
<name>A0A1I1XI32_9BACT</name>
<dbReference type="GO" id="GO:0016747">
    <property type="term" value="F:acyltransferase activity, transferring groups other than amino-acyl groups"/>
    <property type="evidence" value="ECO:0007669"/>
    <property type="project" value="InterPro"/>
</dbReference>
<gene>
    <name evidence="2" type="ORF">SAMN05216167_11010</name>
</gene>
<dbReference type="Proteomes" id="UP000198598">
    <property type="component" value="Unassembled WGS sequence"/>
</dbReference>
<dbReference type="Pfam" id="PF13302">
    <property type="entry name" value="Acetyltransf_3"/>
    <property type="match status" value="1"/>
</dbReference>
<dbReference type="STRING" id="662367.SAMN05216167_11010"/>
<dbReference type="PANTHER" id="PTHR43792">
    <property type="entry name" value="GNAT FAMILY, PUTATIVE (AFU_ORTHOLOGUE AFUA_3G00765)-RELATED-RELATED"/>
    <property type="match status" value="1"/>
</dbReference>
<sequence length="171" mass="19492">MALLTLQTNRLTLTPFAKTDLAELHALFTDSDIRRYLLDKRIVEETWTASVIEGSLGMFQNQGYGLWAIRQTDQRPIIGFCGYWRFEHLKYPLQLIYGLLPAWWGQGLATEAARAMLSYGFETVGFTGIIAATDLPNQASVRVMNRLGMSHLETDETTVYYRLIPPFEPLI</sequence>
<evidence type="ECO:0000259" key="1">
    <source>
        <dbReference type="PROSITE" id="PS51186"/>
    </source>
</evidence>
<protein>
    <submittedName>
        <fullName evidence="2">Protein N-acetyltransferase, RimJ/RimL family</fullName>
    </submittedName>
</protein>
<accession>A0A1I1XI32</accession>
<keyword evidence="2" id="KW-0808">Transferase</keyword>
<keyword evidence="3" id="KW-1185">Reference proteome</keyword>
<evidence type="ECO:0000313" key="3">
    <source>
        <dbReference type="Proteomes" id="UP000198598"/>
    </source>
</evidence>
<proteinExistence type="predicted"/>
<dbReference type="EMBL" id="FOLQ01000010">
    <property type="protein sequence ID" value="SFE07006.1"/>
    <property type="molecule type" value="Genomic_DNA"/>
</dbReference>
<dbReference type="AlphaFoldDB" id="A0A1I1XI32"/>
<dbReference type="RefSeq" id="WP_093830200.1">
    <property type="nucleotide sequence ID" value="NZ_FOLQ01000010.1"/>
</dbReference>
<dbReference type="SUPFAM" id="SSF55729">
    <property type="entry name" value="Acyl-CoA N-acyltransferases (Nat)"/>
    <property type="match status" value="1"/>
</dbReference>
<dbReference type="InterPro" id="IPR016181">
    <property type="entry name" value="Acyl_CoA_acyltransferase"/>
</dbReference>
<feature type="domain" description="N-acetyltransferase" evidence="1">
    <location>
        <begin position="11"/>
        <end position="168"/>
    </location>
</feature>
<organism evidence="2 3">
    <name type="scientific">Spirosoma endophyticum</name>
    <dbReference type="NCBI Taxonomy" id="662367"/>
    <lineage>
        <taxon>Bacteria</taxon>
        <taxon>Pseudomonadati</taxon>
        <taxon>Bacteroidota</taxon>
        <taxon>Cytophagia</taxon>
        <taxon>Cytophagales</taxon>
        <taxon>Cytophagaceae</taxon>
        <taxon>Spirosoma</taxon>
    </lineage>
</organism>
<dbReference type="Gene3D" id="3.40.630.30">
    <property type="match status" value="1"/>
</dbReference>
<dbReference type="OrthoDB" id="9788916at2"/>
<reference evidence="2 3" key="1">
    <citation type="submission" date="2016-10" db="EMBL/GenBank/DDBJ databases">
        <authorList>
            <person name="de Groot N.N."/>
        </authorList>
    </citation>
    <scope>NUCLEOTIDE SEQUENCE [LARGE SCALE GENOMIC DNA]</scope>
    <source>
        <strain evidence="2 3">DSM 26130</strain>
    </source>
</reference>
<dbReference type="InterPro" id="IPR000182">
    <property type="entry name" value="GNAT_dom"/>
</dbReference>